<dbReference type="WBParaSite" id="HPLM_0002035601-mRNA-1">
    <property type="protein sequence ID" value="HPLM_0002035601-mRNA-1"/>
    <property type="gene ID" value="HPLM_0002035601"/>
</dbReference>
<sequence>MPARSALGPAMIGRQLHVHQPNSNFQCCCVRAVEQPTDLPCNTIFDFLPDAPICSQYGMFVGQFSCSLHRNVFGWHNHLCHIGNSGPFIKAYSCGRKGRGGSCFQPYR</sequence>
<dbReference type="Proteomes" id="UP000268014">
    <property type="component" value="Unassembled WGS sequence"/>
</dbReference>
<gene>
    <name evidence="1" type="ORF">HPLM_LOCUS20348</name>
</gene>
<name>A0A0N4X7L4_HAEPC</name>
<protein>
    <submittedName>
        <fullName evidence="1 3">Uncharacterized protein</fullName>
    </submittedName>
</protein>
<dbReference type="AlphaFoldDB" id="A0A0N4X7L4"/>
<proteinExistence type="predicted"/>
<accession>A0A0N4X7L4</accession>
<reference evidence="1 2" key="2">
    <citation type="submission" date="2018-11" db="EMBL/GenBank/DDBJ databases">
        <authorList>
            <consortium name="Pathogen Informatics"/>
        </authorList>
    </citation>
    <scope>NUCLEOTIDE SEQUENCE [LARGE SCALE GENOMIC DNA]</scope>
    <source>
        <strain evidence="1 2">MHpl1</strain>
    </source>
</reference>
<evidence type="ECO:0000313" key="1">
    <source>
        <dbReference type="EMBL" id="VDO83204.1"/>
    </source>
</evidence>
<keyword evidence="2" id="KW-1185">Reference proteome</keyword>
<dbReference type="EMBL" id="UZAF01022120">
    <property type="protein sequence ID" value="VDO83204.1"/>
    <property type="molecule type" value="Genomic_DNA"/>
</dbReference>
<evidence type="ECO:0000313" key="3">
    <source>
        <dbReference type="WBParaSite" id="HPLM_0002035601-mRNA-1"/>
    </source>
</evidence>
<evidence type="ECO:0000313" key="2">
    <source>
        <dbReference type="Proteomes" id="UP000268014"/>
    </source>
</evidence>
<organism evidence="3">
    <name type="scientific">Haemonchus placei</name>
    <name type="common">Barber's pole worm</name>
    <dbReference type="NCBI Taxonomy" id="6290"/>
    <lineage>
        <taxon>Eukaryota</taxon>
        <taxon>Metazoa</taxon>
        <taxon>Ecdysozoa</taxon>
        <taxon>Nematoda</taxon>
        <taxon>Chromadorea</taxon>
        <taxon>Rhabditida</taxon>
        <taxon>Rhabditina</taxon>
        <taxon>Rhabditomorpha</taxon>
        <taxon>Strongyloidea</taxon>
        <taxon>Trichostrongylidae</taxon>
        <taxon>Haemonchus</taxon>
    </lineage>
</organism>
<reference evidence="3" key="1">
    <citation type="submission" date="2017-02" db="UniProtKB">
        <authorList>
            <consortium name="WormBaseParasite"/>
        </authorList>
    </citation>
    <scope>IDENTIFICATION</scope>
</reference>